<dbReference type="EMBL" id="CALNXK010000012">
    <property type="protein sequence ID" value="CAH3044507.1"/>
    <property type="molecule type" value="Genomic_DNA"/>
</dbReference>
<keyword evidence="3" id="KW-0472">Membrane</keyword>
<keyword evidence="3" id="KW-1133">Transmembrane helix</keyword>
<evidence type="ECO:0000259" key="4">
    <source>
        <dbReference type="Pfam" id="PF01073"/>
    </source>
</evidence>
<dbReference type="Pfam" id="PF01073">
    <property type="entry name" value="3Beta_HSD"/>
    <property type="match status" value="1"/>
</dbReference>
<feature type="transmembrane region" description="Helical" evidence="3">
    <location>
        <begin position="305"/>
        <end position="325"/>
    </location>
</feature>
<dbReference type="Gene3D" id="3.40.50.720">
    <property type="entry name" value="NAD(P)-binding Rossmann-like Domain"/>
    <property type="match status" value="1"/>
</dbReference>
<keyword evidence="6" id="KW-1185">Reference proteome</keyword>
<reference evidence="5 6" key="1">
    <citation type="submission" date="2022-05" db="EMBL/GenBank/DDBJ databases">
        <authorList>
            <consortium name="Genoscope - CEA"/>
            <person name="William W."/>
        </authorList>
    </citation>
    <scope>NUCLEOTIDE SEQUENCE [LARGE SCALE GENOMIC DNA]</scope>
</reference>
<evidence type="ECO:0000256" key="3">
    <source>
        <dbReference type="SAM" id="Phobius"/>
    </source>
</evidence>
<comment type="similarity">
    <text evidence="1">Belongs to the 3-beta-HSD family.</text>
</comment>
<keyword evidence="2" id="KW-0560">Oxidoreductase</keyword>
<feature type="transmembrane region" description="Helical" evidence="3">
    <location>
        <begin position="385"/>
        <end position="409"/>
    </location>
</feature>
<comment type="caution">
    <text evidence="5">The sequence shown here is derived from an EMBL/GenBank/DDBJ whole genome shotgun (WGS) entry which is preliminary data.</text>
</comment>
<evidence type="ECO:0000256" key="2">
    <source>
        <dbReference type="ARBA" id="ARBA00023002"/>
    </source>
</evidence>
<evidence type="ECO:0000313" key="6">
    <source>
        <dbReference type="Proteomes" id="UP001159405"/>
    </source>
</evidence>
<dbReference type="Proteomes" id="UP001159405">
    <property type="component" value="Unassembled WGS sequence"/>
</dbReference>
<feature type="domain" description="3-beta hydroxysteroid dehydrogenase/isomerase" evidence="4">
    <location>
        <begin position="23"/>
        <end position="302"/>
    </location>
</feature>
<evidence type="ECO:0000256" key="1">
    <source>
        <dbReference type="ARBA" id="ARBA00009219"/>
    </source>
</evidence>
<dbReference type="InterPro" id="IPR002225">
    <property type="entry name" value="3Beta_OHSteriod_DH/Estase"/>
</dbReference>
<organism evidence="5 6">
    <name type="scientific">Porites lobata</name>
    <dbReference type="NCBI Taxonomy" id="104759"/>
    <lineage>
        <taxon>Eukaryota</taxon>
        <taxon>Metazoa</taxon>
        <taxon>Cnidaria</taxon>
        <taxon>Anthozoa</taxon>
        <taxon>Hexacorallia</taxon>
        <taxon>Scleractinia</taxon>
        <taxon>Fungiina</taxon>
        <taxon>Poritidae</taxon>
        <taxon>Porites</taxon>
    </lineage>
</organism>
<dbReference type="InterPro" id="IPR050177">
    <property type="entry name" value="Lipid_A_modif_metabolic_enz"/>
</dbReference>
<keyword evidence="3" id="KW-0812">Transmembrane</keyword>
<dbReference type="InterPro" id="IPR036291">
    <property type="entry name" value="NAD(P)-bd_dom_sf"/>
</dbReference>
<dbReference type="SUPFAM" id="SSF51735">
    <property type="entry name" value="NAD(P)-binding Rossmann-fold domains"/>
    <property type="match status" value="1"/>
</dbReference>
<gene>
    <name evidence="5" type="ORF">PLOB_00004731</name>
</gene>
<evidence type="ECO:0000313" key="5">
    <source>
        <dbReference type="EMBL" id="CAH3044507.1"/>
    </source>
</evidence>
<dbReference type="PANTHER" id="PTHR43245:SF51">
    <property type="entry name" value="SHORT CHAIN DEHYDROGENASE_REDUCTASE FAMILY 42E, MEMBER 2"/>
    <property type="match status" value="1"/>
</dbReference>
<name>A0ABN8N705_9CNID</name>
<protein>
    <recommendedName>
        <fullName evidence="4">3-beta hydroxysteroid dehydrogenase/isomerase domain-containing protein</fullName>
    </recommendedName>
</protein>
<dbReference type="PANTHER" id="PTHR43245">
    <property type="entry name" value="BIFUNCTIONAL POLYMYXIN RESISTANCE PROTEIN ARNA"/>
    <property type="match status" value="1"/>
</dbReference>
<proteinExistence type="inferred from homology"/>
<accession>A0ABN8N705</accession>
<sequence>MEGEQVNLKKNLFAIFRGKKVLLTGGGGYFGHKLGNELKMQGAEVVLFDIFWPFDELAYTRMKCIQLTQMIACFQGDLTQKEDVEQLFSNHQFDTVFHCASYGMSGREQLNRRKIEMVNILGTKLVIEACCKYNVAHLVYTSTYNVVFGGQIIRNGNESLPYLPLDKHPDHYSRTKSIAEQAILSANGLQLQDGNRLKTCALRPAGIYGEGELRHLPRIVSYIEQGLFTFTYGQGDSVVDFVHVNNLVQAHVLAGEALHASKNAIAAGEAYFVSDDSPVNNFEFFRPLVEGLGYSFPRLKLPITLIYIFAFITEIVHSVVGKYIYNFQPLLTRTEVYKTAVTHYFSMKKARSHLGYSPKKYSLDGVVEHFKKTGHGKHRRRPSRLLYHIVNIIIGIMFACLILGCLPRVDTSYISCYS</sequence>